<dbReference type="HOGENOM" id="CLU_769252_0_0_7"/>
<evidence type="ECO:0000256" key="2">
    <source>
        <dbReference type="ARBA" id="ARBA00023125"/>
    </source>
</evidence>
<keyword evidence="1" id="KW-0805">Transcription regulation</keyword>
<dbReference type="SUPFAM" id="SSF46894">
    <property type="entry name" value="C-terminal effector domain of the bipartite response regulators"/>
    <property type="match status" value="1"/>
</dbReference>
<keyword evidence="6" id="KW-1185">Reference proteome</keyword>
<dbReference type="PANTHER" id="PTHR44688">
    <property type="entry name" value="DNA-BINDING TRANSCRIPTIONAL ACTIVATOR DEVR_DOSR"/>
    <property type="match status" value="1"/>
</dbReference>
<dbReference type="eggNOG" id="COG2909">
    <property type="taxonomic scope" value="Bacteria"/>
</dbReference>
<evidence type="ECO:0000256" key="1">
    <source>
        <dbReference type="ARBA" id="ARBA00023015"/>
    </source>
</evidence>
<sequence>MDTADQRRVEHTRRLIERISVQGAPEALFDALAQCVPIAGGLVGSVCASFGAAVSHVVRLPDSVFEGWINTPAEHLARMLSPLRDAPPGALISDTQTITGRFREELKLFADLRAAGLGESAGYKLSTRPAGSSGAEHRFLTFALHDRQKFTARHRRLLAPLLPTVREALERIKVPLIPSQSILAQIVDEDTLGYLCVTRELRLVELNRRARMLIVRYLPDAGIEGGRGLLERFVTRALEQTRGGRTWPVMGAAGSRIEVSTMLLAKEAHAICEDIYLIRICEFAAVPAARPDEAGLIPLEETRLTAKQLTIARMLRSTGMSAKECAGELRISVRTVETHVNNIYKRLGVRSRAELTARFR</sequence>
<organism evidence="5 6">
    <name type="scientific">Sorangium cellulosum (strain So ce56)</name>
    <name type="common">Polyangium cellulosum (strain So ce56)</name>
    <dbReference type="NCBI Taxonomy" id="448385"/>
    <lineage>
        <taxon>Bacteria</taxon>
        <taxon>Pseudomonadati</taxon>
        <taxon>Myxococcota</taxon>
        <taxon>Polyangia</taxon>
        <taxon>Polyangiales</taxon>
        <taxon>Polyangiaceae</taxon>
        <taxon>Sorangium</taxon>
    </lineage>
</organism>
<feature type="domain" description="HTH luxR-type" evidence="4">
    <location>
        <begin position="297"/>
        <end position="360"/>
    </location>
</feature>
<dbReference type="KEGG" id="scl:sce6145"/>
<evidence type="ECO:0000259" key="4">
    <source>
        <dbReference type="PROSITE" id="PS50043"/>
    </source>
</evidence>
<dbReference type="PANTHER" id="PTHR44688:SF16">
    <property type="entry name" value="DNA-BINDING TRANSCRIPTIONAL ACTIVATOR DEVR_DOSR"/>
    <property type="match status" value="1"/>
</dbReference>
<protein>
    <submittedName>
        <fullName evidence="5">Sorangium cellulosum 'So ce 56' complete genome</fullName>
    </submittedName>
</protein>
<dbReference type="SMART" id="SM00421">
    <property type="entry name" value="HTH_LUXR"/>
    <property type="match status" value="1"/>
</dbReference>
<dbReference type="EMBL" id="AM746676">
    <property type="protein sequence ID" value="CAN96312.1"/>
    <property type="molecule type" value="Genomic_DNA"/>
</dbReference>
<gene>
    <name evidence="5" type="ordered locus">sce6145</name>
</gene>
<evidence type="ECO:0000313" key="6">
    <source>
        <dbReference type="Proteomes" id="UP000002139"/>
    </source>
</evidence>
<keyword evidence="2" id="KW-0238">DNA-binding</keyword>
<dbReference type="InterPro" id="IPR036388">
    <property type="entry name" value="WH-like_DNA-bd_sf"/>
</dbReference>
<accession>A9GGD3</accession>
<dbReference type="InterPro" id="IPR016032">
    <property type="entry name" value="Sig_transdc_resp-reg_C-effctor"/>
</dbReference>
<dbReference type="GO" id="GO:0003677">
    <property type="term" value="F:DNA binding"/>
    <property type="evidence" value="ECO:0007669"/>
    <property type="project" value="UniProtKB-KW"/>
</dbReference>
<dbReference type="CDD" id="cd06170">
    <property type="entry name" value="LuxR_C_like"/>
    <property type="match status" value="1"/>
</dbReference>
<name>A9GGD3_SORC5</name>
<evidence type="ECO:0000256" key="3">
    <source>
        <dbReference type="ARBA" id="ARBA00023163"/>
    </source>
</evidence>
<reference evidence="5 6" key="1">
    <citation type="journal article" date="2007" name="Nat. Biotechnol.">
        <title>Complete genome sequence of the myxobacterium Sorangium cellulosum.</title>
        <authorList>
            <person name="Schneiker S."/>
            <person name="Perlova O."/>
            <person name="Kaiser O."/>
            <person name="Gerth K."/>
            <person name="Alici A."/>
            <person name="Altmeyer M.O."/>
            <person name="Bartels D."/>
            <person name="Bekel T."/>
            <person name="Beyer S."/>
            <person name="Bode E."/>
            <person name="Bode H.B."/>
            <person name="Bolten C.J."/>
            <person name="Choudhuri J.V."/>
            <person name="Doss S."/>
            <person name="Elnakady Y.A."/>
            <person name="Frank B."/>
            <person name="Gaigalat L."/>
            <person name="Goesmann A."/>
            <person name="Groeger C."/>
            <person name="Gross F."/>
            <person name="Jelsbak L."/>
            <person name="Jelsbak L."/>
            <person name="Kalinowski J."/>
            <person name="Kegler C."/>
            <person name="Knauber T."/>
            <person name="Konietzny S."/>
            <person name="Kopp M."/>
            <person name="Krause L."/>
            <person name="Krug D."/>
            <person name="Linke B."/>
            <person name="Mahmud T."/>
            <person name="Martinez-Arias R."/>
            <person name="McHardy A.C."/>
            <person name="Merai M."/>
            <person name="Meyer F."/>
            <person name="Mormann S."/>
            <person name="Munoz-Dorado J."/>
            <person name="Perez J."/>
            <person name="Pradella S."/>
            <person name="Rachid S."/>
            <person name="Raddatz G."/>
            <person name="Rosenau F."/>
            <person name="Rueckert C."/>
            <person name="Sasse F."/>
            <person name="Scharfe M."/>
            <person name="Schuster S.C."/>
            <person name="Suen G."/>
            <person name="Treuner-Lange A."/>
            <person name="Velicer G.J."/>
            <person name="Vorholter F.-J."/>
            <person name="Weissman K.J."/>
            <person name="Welch R.D."/>
            <person name="Wenzel S.C."/>
            <person name="Whitworth D.E."/>
            <person name="Wilhelm S."/>
            <person name="Wittmann C."/>
            <person name="Bloecker H."/>
            <person name="Puehler A."/>
            <person name="Mueller R."/>
        </authorList>
    </citation>
    <scope>NUCLEOTIDE SEQUENCE [LARGE SCALE GENOMIC DNA]</scope>
    <source>
        <strain evidence="6">So ce56</strain>
    </source>
</reference>
<dbReference type="GO" id="GO:0006355">
    <property type="term" value="P:regulation of DNA-templated transcription"/>
    <property type="evidence" value="ECO:0007669"/>
    <property type="project" value="InterPro"/>
</dbReference>
<dbReference type="Gene3D" id="1.10.10.10">
    <property type="entry name" value="Winged helix-like DNA-binding domain superfamily/Winged helix DNA-binding domain"/>
    <property type="match status" value="1"/>
</dbReference>
<dbReference type="AlphaFoldDB" id="A9GGD3"/>
<dbReference type="Proteomes" id="UP000002139">
    <property type="component" value="Chromosome"/>
</dbReference>
<dbReference type="InterPro" id="IPR000792">
    <property type="entry name" value="Tscrpt_reg_LuxR_C"/>
</dbReference>
<proteinExistence type="predicted"/>
<dbReference type="PROSITE" id="PS50043">
    <property type="entry name" value="HTH_LUXR_2"/>
    <property type="match status" value="1"/>
</dbReference>
<keyword evidence="3" id="KW-0804">Transcription</keyword>
<dbReference type="Pfam" id="PF00196">
    <property type="entry name" value="GerE"/>
    <property type="match status" value="1"/>
</dbReference>
<evidence type="ECO:0000313" key="5">
    <source>
        <dbReference type="EMBL" id="CAN96312.1"/>
    </source>
</evidence>
<dbReference type="STRING" id="448385.sce6145"/>